<gene>
    <name evidence="3" type="ORF">SAMN04488090_4423</name>
</gene>
<keyword evidence="2" id="KW-0732">Signal</keyword>
<feature type="chain" id="PRO_5011529650" evidence="2">
    <location>
        <begin position="19"/>
        <end position="226"/>
    </location>
</feature>
<dbReference type="OrthoDB" id="793488at2"/>
<evidence type="ECO:0000313" key="4">
    <source>
        <dbReference type="Proteomes" id="UP000198901"/>
    </source>
</evidence>
<dbReference type="SUPFAM" id="SSF56954">
    <property type="entry name" value="Outer membrane efflux proteins (OEP)"/>
    <property type="match status" value="1"/>
</dbReference>
<accession>A0A1G9WT14</accession>
<organism evidence="3 4">
    <name type="scientific">Siphonobacter aquaeclarae</name>
    <dbReference type="NCBI Taxonomy" id="563176"/>
    <lineage>
        <taxon>Bacteria</taxon>
        <taxon>Pseudomonadati</taxon>
        <taxon>Bacteroidota</taxon>
        <taxon>Cytophagia</taxon>
        <taxon>Cytophagales</taxon>
        <taxon>Cytophagaceae</taxon>
        <taxon>Siphonobacter</taxon>
    </lineage>
</organism>
<dbReference type="AlphaFoldDB" id="A0A1G9WT14"/>
<feature type="signal peptide" evidence="2">
    <location>
        <begin position="1"/>
        <end position="18"/>
    </location>
</feature>
<dbReference type="Gene3D" id="1.20.1600.10">
    <property type="entry name" value="Outer membrane efflux proteins (OEP)"/>
    <property type="match status" value="1"/>
</dbReference>
<dbReference type="InterPro" id="IPR003423">
    <property type="entry name" value="OMP_efflux"/>
</dbReference>
<dbReference type="EMBL" id="FNGS01000010">
    <property type="protein sequence ID" value="SDM87557.1"/>
    <property type="molecule type" value="Genomic_DNA"/>
</dbReference>
<dbReference type="Pfam" id="PF02321">
    <property type="entry name" value="OEP"/>
    <property type="match status" value="1"/>
</dbReference>
<comment type="similarity">
    <text evidence="1">Belongs to the outer membrane factor (OMF) (TC 1.B.17) family.</text>
</comment>
<proteinExistence type="inferred from homology"/>
<dbReference type="STRING" id="563176.SAMN04488090_4423"/>
<evidence type="ECO:0000256" key="2">
    <source>
        <dbReference type="SAM" id="SignalP"/>
    </source>
</evidence>
<dbReference type="GO" id="GO:0015562">
    <property type="term" value="F:efflux transmembrane transporter activity"/>
    <property type="evidence" value="ECO:0007669"/>
    <property type="project" value="InterPro"/>
</dbReference>
<name>A0A1G9WT14_9BACT</name>
<evidence type="ECO:0000313" key="3">
    <source>
        <dbReference type="EMBL" id="SDM87557.1"/>
    </source>
</evidence>
<evidence type="ECO:0000256" key="1">
    <source>
        <dbReference type="ARBA" id="ARBA00007613"/>
    </source>
</evidence>
<dbReference type="Proteomes" id="UP000198901">
    <property type="component" value="Unassembled WGS sequence"/>
</dbReference>
<protein>
    <submittedName>
        <fullName evidence="3">Outer membrane efflux protein</fullName>
    </submittedName>
</protein>
<reference evidence="3 4" key="1">
    <citation type="submission" date="2016-10" db="EMBL/GenBank/DDBJ databases">
        <authorList>
            <person name="de Groot N.N."/>
        </authorList>
    </citation>
    <scope>NUCLEOTIDE SEQUENCE [LARGE SCALE GENOMIC DNA]</scope>
    <source>
        <strain evidence="3 4">DSM 21668</strain>
    </source>
</reference>
<sequence length="226" mass="25903">MMLRILILLILCSVSALAQDQHESMLPDVSYPYLEKLIEVAKANYPKVKAYNARISVANTAIEKAKRGYFDALSFSYLYSPRNTTTIVNPNLLNGYQFGLLLNLGAVLQKPILLKQAREEQKVAVHEKEAFDLNLEADVKQRYFTYMQQQALLRIKRQALLDVESMLKQVRYKYEKGEETLESYNKVLVMFSDHNQGKIIAEGDVLNAKARLEELLGEKLENIKVN</sequence>
<keyword evidence="4" id="KW-1185">Reference proteome</keyword>